<evidence type="ECO:0000313" key="1">
    <source>
        <dbReference type="EMBL" id="KAK0627451.1"/>
    </source>
</evidence>
<protein>
    <submittedName>
        <fullName evidence="1">Uncharacterized protein</fullName>
    </submittedName>
</protein>
<dbReference type="Proteomes" id="UP001175000">
    <property type="component" value="Unassembled WGS sequence"/>
</dbReference>
<organism evidence="1 2">
    <name type="scientific">Immersiella caudata</name>
    <dbReference type="NCBI Taxonomy" id="314043"/>
    <lineage>
        <taxon>Eukaryota</taxon>
        <taxon>Fungi</taxon>
        <taxon>Dikarya</taxon>
        <taxon>Ascomycota</taxon>
        <taxon>Pezizomycotina</taxon>
        <taxon>Sordariomycetes</taxon>
        <taxon>Sordariomycetidae</taxon>
        <taxon>Sordariales</taxon>
        <taxon>Lasiosphaeriaceae</taxon>
        <taxon>Immersiella</taxon>
    </lineage>
</organism>
<name>A0AA39X533_9PEZI</name>
<comment type="caution">
    <text evidence="1">The sequence shown here is derived from an EMBL/GenBank/DDBJ whole genome shotgun (WGS) entry which is preliminary data.</text>
</comment>
<accession>A0AA39X533</accession>
<dbReference type="EMBL" id="JAULSU010000002">
    <property type="protein sequence ID" value="KAK0627451.1"/>
    <property type="molecule type" value="Genomic_DNA"/>
</dbReference>
<gene>
    <name evidence="1" type="ORF">B0T14DRAFT_563259</name>
</gene>
<reference evidence="1" key="1">
    <citation type="submission" date="2023-06" db="EMBL/GenBank/DDBJ databases">
        <title>Genome-scale phylogeny and comparative genomics of the fungal order Sordariales.</title>
        <authorList>
            <consortium name="Lawrence Berkeley National Laboratory"/>
            <person name="Hensen N."/>
            <person name="Bonometti L."/>
            <person name="Westerberg I."/>
            <person name="Brannstrom I.O."/>
            <person name="Guillou S."/>
            <person name="Cros-Aarteil S."/>
            <person name="Calhoun S."/>
            <person name="Haridas S."/>
            <person name="Kuo A."/>
            <person name="Mondo S."/>
            <person name="Pangilinan J."/>
            <person name="Riley R."/>
            <person name="Labutti K."/>
            <person name="Andreopoulos B."/>
            <person name="Lipzen A."/>
            <person name="Chen C."/>
            <person name="Yanf M."/>
            <person name="Daum C."/>
            <person name="Ng V."/>
            <person name="Clum A."/>
            <person name="Steindorff A."/>
            <person name="Ohm R."/>
            <person name="Martin F."/>
            <person name="Silar P."/>
            <person name="Natvig D."/>
            <person name="Lalanne C."/>
            <person name="Gautier V."/>
            <person name="Ament-Velasquez S.L."/>
            <person name="Kruys A."/>
            <person name="Hutchinson M.I."/>
            <person name="Powell A.J."/>
            <person name="Barry K."/>
            <person name="Miller A.N."/>
            <person name="Grigoriev I.V."/>
            <person name="Debuchy R."/>
            <person name="Gladieux P."/>
            <person name="Thoren M.H."/>
            <person name="Johannesson H."/>
        </authorList>
    </citation>
    <scope>NUCLEOTIDE SEQUENCE</scope>
    <source>
        <strain evidence="1">CBS 606.72</strain>
    </source>
</reference>
<dbReference type="AlphaFoldDB" id="A0AA39X533"/>
<evidence type="ECO:0000313" key="2">
    <source>
        <dbReference type="Proteomes" id="UP001175000"/>
    </source>
</evidence>
<keyword evidence="2" id="KW-1185">Reference proteome</keyword>
<sequence length="179" mass="20534">MAKCHVRRFLKALPQLRELCIKFNGSGQDIQEGSRAIYEPHAQLSHIVEPGYVWPALETLTLSHIGSLAAELTSVINSHPSLTFVHLTAVGILDPNFDEFSDFRASIKPGNRVLLDNLTSDTKRYSLPWLVWYRESSGDWRELSRIWPWAPPDEGEERGEYERNGANNLELERRFADTW</sequence>
<proteinExistence type="predicted"/>